<comment type="caution">
    <text evidence="2">The sequence shown here is derived from an EMBL/GenBank/DDBJ whole genome shotgun (WGS) entry which is preliminary data.</text>
</comment>
<sequence length="25" mass="2963">MEEDNLMVEEGDVSGREVKQAERRR</sequence>
<protein>
    <submittedName>
        <fullName evidence="2">Uncharacterized protein</fullName>
    </submittedName>
</protein>
<dbReference type="EMBL" id="AWWV01010869">
    <property type="protein sequence ID" value="OMO76529.1"/>
    <property type="molecule type" value="Genomic_DNA"/>
</dbReference>
<evidence type="ECO:0000256" key="1">
    <source>
        <dbReference type="SAM" id="MobiDB-lite"/>
    </source>
</evidence>
<evidence type="ECO:0000313" key="3">
    <source>
        <dbReference type="Proteomes" id="UP000188268"/>
    </source>
</evidence>
<keyword evidence="3" id="KW-1185">Reference proteome</keyword>
<organism evidence="2 3">
    <name type="scientific">Corchorus capsularis</name>
    <name type="common">Jute</name>
    <dbReference type="NCBI Taxonomy" id="210143"/>
    <lineage>
        <taxon>Eukaryota</taxon>
        <taxon>Viridiplantae</taxon>
        <taxon>Streptophyta</taxon>
        <taxon>Embryophyta</taxon>
        <taxon>Tracheophyta</taxon>
        <taxon>Spermatophyta</taxon>
        <taxon>Magnoliopsida</taxon>
        <taxon>eudicotyledons</taxon>
        <taxon>Gunneridae</taxon>
        <taxon>Pentapetalae</taxon>
        <taxon>rosids</taxon>
        <taxon>malvids</taxon>
        <taxon>Malvales</taxon>
        <taxon>Malvaceae</taxon>
        <taxon>Grewioideae</taxon>
        <taxon>Apeibeae</taxon>
        <taxon>Corchorus</taxon>
    </lineage>
</organism>
<proteinExistence type="predicted"/>
<name>A0A1R3I1V5_COCAP</name>
<accession>A0A1R3I1V5</accession>
<feature type="region of interest" description="Disordered" evidence="1">
    <location>
        <begin position="1"/>
        <end position="25"/>
    </location>
</feature>
<evidence type="ECO:0000313" key="2">
    <source>
        <dbReference type="EMBL" id="OMO76529.1"/>
    </source>
</evidence>
<feature type="compositionally biased region" description="Basic and acidic residues" evidence="1">
    <location>
        <begin position="13"/>
        <end position="25"/>
    </location>
</feature>
<feature type="compositionally biased region" description="Acidic residues" evidence="1">
    <location>
        <begin position="1"/>
        <end position="12"/>
    </location>
</feature>
<dbReference type="AlphaFoldDB" id="A0A1R3I1V5"/>
<gene>
    <name evidence="2" type="ORF">CCACVL1_15558</name>
</gene>
<dbReference type="Gramene" id="OMO76529">
    <property type="protein sequence ID" value="OMO76529"/>
    <property type="gene ID" value="CCACVL1_15558"/>
</dbReference>
<dbReference type="Proteomes" id="UP000188268">
    <property type="component" value="Unassembled WGS sequence"/>
</dbReference>
<reference evidence="2 3" key="1">
    <citation type="submission" date="2013-09" db="EMBL/GenBank/DDBJ databases">
        <title>Corchorus capsularis genome sequencing.</title>
        <authorList>
            <person name="Alam M."/>
            <person name="Haque M.S."/>
            <person name="Islam M.S."/>
            <person name="Emdad E.M."/>
            <person name="Islam M.M."/>
            <person name="Ahmed B."/>
            <person name="Halim A."/>
            <person name="Hossen Q.M.M."/>
            <person name="Hossain M.Z."/>
            <person name="Ahmed R."/>
            <person name="Khan M.M."/>
            <person name="Islam R."/>
            <person name="Rashid M.M."/>
            <person name="Khan S.A."/>
            <person name="Rahman M.S."/>
            <person name="Alam M."/>
        </authorList>
    </citation>
    <scope>NUCLEOTIDE SEQUENCE [LARGE SCALE GENOMIC DNA]</scope>
    <source>
        <strain evidence="3">cv. CVL-1</strain>
        <tissue evidence="2">Whole seedling</tissue>
    </source>
</reference>